<reference evidence="3" key="1">
    <citation type="submission" date="2016-10" db="EMBL/GenBank/DDBJ databases">
        <title>Sequence of Gallionella enrichment culture.</title>
        <authorList>
            <person name="Poehlein A."/>
            <person name="Muehling M."/>
            <person name="Daniel R."/>
        </authorList>
    </citation>
    <scope>NUCLEOTIDE SEQUENCE</scope>
</reference>
<dbReference type="InterPro" id="IPR036291">
    <property type="entry name" value="NAD(P)-bd_dom_sf"/>
</dbReference>
<gene>
    <name evidence="3" type="ORF">GALL_536820</name>
</gene>
<dbReference type="InterPro" id="IPR006115">
    <property type="entry name" value="6PGDH_NADP-bd"/>
</dbReference>
<feature type="domain" description="6-phosphogluconate dehydrogenase NADP-binding" evidence="1">
    <location>
        <begin position="1"/>
        <end position="99"/>
    </location>
</feature>
<dbReference type="Gene3D" id="1.10.1040.10">
    <property type="entry name" value="N-(1-d-carboxylethyl)-l-norvaline Dehydrogenase, domain 2"/>
    <property type="match status" value="1"/>
</dbReference>
<proteinExistence type="predicted"/>
<dbReference type="GO" id="GO:0051287">
    <property type="term" value="F:NAD binding"/>
    <property type="evidence" value="ECO:0007669"/>
    <property type="project" value="InterPro"/>
</dbReference>
<keyword evidence="3" id="KW-0560">Oxidoreductase</keyword>
<dbReference type="Pfam" id="PF14833">
    <property type="entry name" value="NAD_binding_11"/>
    <property type="match status" value="1"/>
</dbReference>
<dbReference type="SUPFAM" id="SSF48179">
    <property type="entry name" value="6-phosphogluconate dehydrogenase C-terminal domain-like"/>
    <property type="match status" value="1"/>
</dbReference>
<dbReference type="EC" id="1.1.1.291" evidence="3"/>
<dbReference type="GO" id="GO:0043718">
    <property type="term" value="F:2-hydroxymethylglutarate dehydrogenase activity"/>
    <property type="evidence" value="ECO:0007669"/>
    <property type="project" value="UniProtKB-EC"/>
</dbReference>
<dbReference type="PANTHER" id="PTHR43580">
    <property type="entry name" value="OXIDOREDUCTASE GLYR1-RELATED"/>
    <property type="match status" value="1"/>
</dbReference>
<comment type="caution">
    <text evidence="3">The sequence shown here is derived from an EMBL/GenBank/DDBJ whole genome shotgun (WGS) entry which is preliminary data.</text>
</comment>
<organism evidence="3">
    <name type="scientific">mine drainage metagenome</name>
    <dbReference type="NCBI Taxonomy" id="410659"/>
    <lineage>
        <taxon>unclassified sequences</taxon>
        <taxon>metagenomes</taxon>
        <taxon>ecological metagenomes</taxon>
    </lineage>
</organism>
<protein>
    <submittedName>
        <fullName evidence="3">2-(Hydroxymethyl)glutarate dehydrogenase</fullName>
        <ecNumber evidence="3">1.1.1.291</ecNumber>
    </submittedName>
</protein>
<feature type="domain" description="3-hydroxyisobutyrate dehydrogenase-like NAD-binding" evidence="2">
    <location>
        <begin position="102"/>
        <end position="223"/>
    </location>
</feature>
<evidence type="ECO:0000259" key="1">
    <source>
        <dbReference type="Pfam" id="PF03446"/>
    </source>
</evidence>
<accession>A0A1J5P0Z4</accession>
<evidence type="ECO:0000313" key="3">
    <source>
        <dbReference type="EMBL" id="OIQ64766.1"/>
    </source>
</evidence>
<dbReference type="Pfam" id="PF03446">
    <property type="entry name" value="NAD_binding_2"/>
    <property type="match status" value="1"/>
</dbReference>
<dbReference type="AlphaFoldDB" id="A0A1J5P0Z4"/>
<dbReference type="PANTHER" id="PTHR43580:SF2">
    <property type="entry name" value="CYTOKINE-LIKE NUCLEAR FACTOR N-PAC"/>
    <property type="match status" value="1"/>
</dbReference>
<dbReference type="GO" id="GO:0050661">
    <property type="term" value="F:NADP binding"/>
    <property type="evidence" value="ECO:0007669"/>
    <property type="project" value="InterPro"/>
</dbReference>
<dbReference type="SUPFAM" id="SSF51735">
    <property type="entry name" value="NAD(P)-binding Rossmann-fold domains"/>
    <property type="match status" value="1"/>
</dbReference>
<dbReference type="InterPro" id="IPR013328">
    <property type="entry name" value="6PGD_dom2"/>
</dbReference>
<dbReference type="Gene3D" id="3.40.50.720">
    <property type="entry name" value="NAD(P)-binding Rossmann-like Domain"/>
    <property type="match status" value="1"/>
</dbReference>
<sequence>MLLNDAAIEAVYRGPNGLLEAKLAGKLVIDMSTVRPDTMISVGTAVAQLGAAFVECPVGGSKVPAKEGKLFGLVGGANADVARAMPLLEQMCRRIEHVGPLGAGATLKLAVNLPLLVYWQALGEALTIGKPLNLPPDRLIDILSDTAGAPAAMKGRGAIIAKVLGGAPLGETAFGITAAKKDLATAVQFAASIHAELPVAASALACFEEAEAAGLGEADATTVSVRWTQRQATTFKT</sequence>
<dbReference type="InterPro" id="IPR051265">
    <property type="entry name" value="HIBADH-related_NP60_sf"/>
</dbReference>
<name>A0A1J5P0Z4_9ZZZZ</name>
<dbReference type="InterPro" id="IPR029154">
    <property type="entry name" value="HIBADH-like_NADP-bd"/>
</dbReference>
<dbReference type="InterPro" id="IPR008927">
    <property type="entry name" value="6-PGluconate_DH-like_C_sf"/>
</dbReference>
<dbReference type="EMBL" id="MLJW01007855">
    <property type="protein sequence ID" value="OIQ64766.1"/>
    <property type="molecule type" value="Genomic_DNA"/>
</dbReference>
<evidence type="ECO:0000259" key="2">
    <source>
        <dbReference type="Pfam" id="PF14833"/>
    </source>
</evidence>